<dbReference type="EMBL" id="CP007128">
    <property type="protein sequence ID" value="AHG89061.1"/>
    <property type="molecule type" value="Genomic_DNA"/>
</dbReference>
<keyword evidence="2" id="KW-0472">Membrane</keyword>
<organism evidence="3 4">
    <name type="scientific">Gemmatirosa kalamazoonensis</name>
    <dbReference type="NCBI Taxonomy" id="861299"/>
    <lineage>
        <taxon>Bacteria</taxon>
        <taxon>Pseudomonadati</taxon>
        <taxon>Gemmatimonadota</taxon>
        <taxon>Gemmatimonadia</taxon>
        <taxon>Gemmatimonadales</taxon>
        <taxon>Gemmatimonadaceae</taxon>
        <taxon>Gemmatirosa</taxon>
    </lineage>
</organism>
<keyword evidence="2" id="KW-0812">Transmembrane</keyword>
<dbReference type="RefSeq" id="WP_025410576.1">
    <property type="nucleotide sequence ID" value="NZ_CP007128.1"/>
</dbReference>
<dbReference type="HOGENOM" id="CLU_314179_0_0_0"/>
<proteinExistence type="predicted"/>
<feature type="transmembrane region" description="Helical" evidence="2">
    <location>
        <begin position="636"/>
        <end position="659"/>
    </location>
</feature>
<feature type="transmembrane region" description="Helical" evidence="2">
    <location>
        <begin position="560"/>
        <end position="583"/>
    </location>
</feature>
<accession>W0RE24</accession>
<feature type="transmembrane region" description="Helical" evidence="2">
    <location>
        <begin position="229"/>
        <end position="252"/>
    </location>
</feature>
<dbReference type="AlphaFoldDB" id="W0RE24"/>
<dbReference type="OrthoDB" id="70513at2"/>
<protein>
    <submittedName>
        <fullName evidence="3">Uncharacterized protein</fullName>
    </submittedName>
</protein>
<dbReference type="InParanoid" id="W0RE24"/>
<dbReference type="Proteomes" id="UP000019151">
    <property type="component" value="Chromosome"/>
</dbReference>
<evidence type="ECO:0000313" key="4">
    <source>
        <dbReference type="Proteomes" id="UP000019151"/>
    </source>
</evidence>
<evidence type="ECO:0000256" key="1">
    <source>
        <dbReference type="SAM" id="MobiDB-lite"/>
    </source>
</evidence>
<feature type="transmembrane region" description="Helical" evidence="2">
    <location>
        <begin position="453"/>
        <end position="475"/>
    </location>
</feature>
<feature type="transmembrane region" description="Helical" evidence="2">
    <location>
        <begin position="364"/>
        <end position="384"/>
    </location>
</feature>
<dbReference type="eggNOG" id="ENOG5032T3C">
    <property type="taxonomic scope" value="Bacteria"/>
</dbReference>
<dbReference type="KEGG" id="gba:J421_1524"/>
<feature type="transmembrane region" description="Helical" evidence="2">
    <location>
        <begin position="404"/>
        <end position="432"/>
    </location>
</feature>
<name>W0RE24_9BACT</name>
<evidence type="ECO:0000256" key="2">
    <source>
        <dbReference type="SAM" id="Phobius"/>
    </source>
</evidence>
<feature type="transmembrane region" description="Helical" evidence="2">
    <location>
        <begin position="331"/>
        <end position="352"/>
    </location>
</feature>
<gene>
    <name evidence="3" type="ORF">J421_1524</name>
</gene>
<feature type="transmembrane region" description="Helical" evidence="2">
    <location>
        <begin position="264"/>
        <end position="283"/>
    </location>
</feature>
<sequence>MSELLGTRPAASYGMSADGAAEVGAYVAVVAVHGVADQKPFESVEAIASMLAHAAPDAADGYGPFVAESVRVALQPAGAPPGSATPKAHRSRLARALDERSSYVSAARKHRIRPRDDTDGDDVDGHTGRFSNAFMASQLEAYEPRDSVHETRRLVARRRTPGAPPVGVHVYESYWADLSRLQSGVLQTIGALYQLLFHLGHLGQQVLDFTYLENGGGTWRWSSRAYTAAVRLLSLPIALLNLVALVAVLAVVPRALIPTALDDVLLAAAAGLVGTAGAAYALWRVARARNAARLEWRAPSQRAWVIAPPVGCAIAVAAELALAATPLGDDGALAIVWWLACAVPFLALVAGYERVRPGAKLVGAAAYGVAFAAFVAFLGTFAAHAPTRAHAVEYAALWTTRLTFATLGASLVVTGLGAIVSAAAAWVGVRLLPRRTPAERARRARAADACATARLTLSIPFIGFLSVTMVLWSGVFEVLNRADTLYRGVDMRVVETATGARPFVDWLAAPPHVVIALMDQTTWRDAGAVRRLLRDEASADERARYDTGRDVALTYLHGLLFTQAGVGFVAMLGVSAACLVFYLTVAAPSLASEVAQPRDAPFDAMSDADRTRANATSRTYGAWLDRGRACIGALSWGLWGGAFGVPTAVLALLLAEVYGAKPADAVRFLDLVGPGTRSVLDSAGALFVGGGVAGIAVVMFSNVFSDLTATLDVLLDVDNYMRTSPRDRTPRARIAERYASLLRHLADWRDAAGRGYSHVVIVSHSLGTVITADLLRYLRESDDRVTPSPLDRLGLTRDSADDATEDVAVHLVTMGSPLRQLFGRHFPHLYGWTRPDDSALASDRPSAAPLGVATWVNAYRSGDYVGRNLWLGRADLAVYDRTGGPAALDAEGRADWCIGAGAHTHYWDDTAPDVAAYLDAVVVTAAAGMRG</sequence>
<keyword evidence="4" id="KW-1185">Reference proteome</keyword>
<feature type="transmembrane region" description="Helical" evidence="2">
    <location>
        <begin position="679"/>
        <end position="700"/>
    </location>
</feature>
<evidence type="ECO:0000313" key="3">
    <source>
        <dbReference type="EMBL" id="AHG89061.1"/>
    </source>
</evidence>
<keyword evidence="2" id="KW-1133">Transmembrane helix</keyword>
<feature type="transmembrane region" description="Helical" evidence="2">
    <location>
        <begin position="304"/>
        <end position="325"/>
    </location>
</feature>
<dbReference type="STRING" id="861299.J421_1524"/>
<reference evidence="3 4" key="1">
    <citation type="journal article" date="2014" name="Genome Announc.">
        <title>Genome Sequence and Methylome of Soil Bacterium Gemmatirosa kalamazoonensis KBS708T, a Member of the Rarely Cultivated Gemmatimonadetes Phylum.</title>
        <authorList>
            <person name="Debruyn J.M."/>
            <person name="Radosevich M."/>
            <person name="Wommack K.E."/>
            <person name="Polson S.W."/>
            <person name="Hauser L.J."/>
            <person name="Fawaz M.N."/>
            <person name="Korlach J."/>
            <person name="Tsai Y.C."/>
        </authorList>
    </citation>
    <scope>NUCLEOTIDE SEQUENCE [LARGE SCALE GENOMIC DNA]</scope>
    <source>
        <strain evidence="3 4">KBS708</strain>
    </source>
</reference>
<feature type="region of interest" description="Disordered" evidence="1">
    <location>
        <begin position="98"/>
        <end position="127"/>
    </location>
</feature>